<reference evidence="10" key="1">
    <citation type="submission" date="2025-05" db="UniProtKB">
        <authorList>
            <consortium name="RefSeq"/>
        </authorList>
    </citation>
    <scope>IDENTIFICATION</scope>
    <source>
        <tissue evidence="10">Leaf</tissue>
    </source>
</reference>
<keyword evidence="4" id="KW-0539">Nucleus</keyword>
<evidence type="ECO:0000256" key="4">
    <source>
        <dbReference type="ARBA" id="ARBA00023242"/>
    </source>
</evidence>
<dbReference type="GeneID" id="125312452"/>
<dbReference type="PROSITE" id="PS51059">
    <property type="entry name" value="PARP_CATALYTIC"/>
    <property type="match status" value="1"/>
</dbReference>
<accession>A0A8B8P9B2</accession>
<evidence type="ECO:0000313" key="8">
    <source>
        <dbReference type="Proteomes" id="UP000827889"/>
    </source>
</evidence>
<dbReference type="PANTHER" id="PTHR32263:SF12">
    <property type="entry name" value="INACTIVE POLY [ADP-RIBOSE] POLYMERASE SRO4-RELATED"/>
    <property type="match status" value="1"/>
</dbReference>
<dbReference type="PANTHER" id="PTHR32263">
    <property type="entry name" value="INACTIVE POLY [ADP-RIBOSE] POLYMERASE SRO4-RELATED"/>
    <property type="match status" value="1"/>
</dbReference>
<feature type="compositionally biased region" description="Low complexity" evidence="5">
    <location>
        <begin position="47"/>
        <end position="62"/>
    </location>
</feature>
<dbReference type="RefSeq" id="XP_048135867.1">
    <property type="nucleotide sequence ID" value="XM_048279910.1"/>
</dbReference>
<evidence type="ECO:0000256" key="1">
    <source>
        <dbReference type="ARBA" id="ARBA00004123"/>
    </source>
</evidence>
<dbReference type="Pfam" id="PF12174">
    <property type="entry name" value="RST"/>
    <property type="match status" value="1"/>
</dbReference>
<name>A0A8B8P9B2_9MYRT</name>
<dbReference type="SUPFAM" id="SSF56399">
    <property type="entry name" value="ADP-ribosylation"/>
    <property type="match status" value="1"/>
</dbReference>
<gene>
    <name evidence="10" type="primary">LOC125312452</name>
    <name evidence="9" type="synonym">LOC115741461</name>
</gene>
<dbReference type="GO" id="GO:0005634">
    <property type="term" value="C:nucleus"/>
    <property type="evidence" value="ECO:0007669"/>
    <property type="project" value="UniProtKB-SubCell"/>
</dbReference>
<feature type="domain" description="PARP catalytic" evidence="6">
    <location>
        <begin position="57"/>
        <end position="283"/>
    </location>
</feature>
<dbReference type="PROSITE" id="PS51879">
    <property type="entry name" value="RST"/>
    <property type="match status" value="1"/>
</dbReference>
<dbReference type="OrthoDB" id="6133115at2759"/>
<keyword evidence="8" id="KW-1185">Reference proteome</keyword>
<evidence type="ECO:0000313" key="10">
    <source>
        <dbReference type="RefSeq" id="XP_048135867.1"/>
    </source>
</evidence>
<evidence type="ECO:0000256" key="2">
    <source>
        <dbReference type="ARBA" id="ARBA00022473"/>
    </source>
</evidence>
<dbReference type="Gene3D" id="3.90.228.10">
    <property type="match status" value="1"/>
</dbReference>
<dbReference type="GO" id="GO:0003950">
    <property type="term" value="F:NAD+ poly-ADP-ribosyltransferase activity"/>
    <property type="evidence" value="ECO:0007669"/>
    <property type="project" value="InterPro"/>
</dbReference>
<sequence>MADYAHQCRSPTLRTVTPDAVAREYNHPAVGLNSPDLSDQMDDQYTDSSVSDCESSVSSDQSGAATSPFVGSGLMELQEGDRVHRLIKERFVSRLGALGGQVTVAGIHQNSYTGEAARARAQAFQIYSEAVQKKGGGDTPNVRYAWYATSKEGVLKILSYGFGYSGKPENNGLYGCGVYFAPDNHPLESVKSAPIDEDGLRHLLLCRIIMGKPELVSPGSEQSHPSSEQYDSGIDDLLSPRRYIVWSTHMNTHVLPVYVVSFRAPRCLRGPLRTPEESRKPTSPWMPFPILISELSKILRPSDLSLISKYYKDHKGGKISRHMLVQKVRQIAGDGLLTRVIKSFRTKQFGRESG</sequence>
<dbReference type="InterPro" id="IPR022003">
    <property type="entry name" value="RST"/>
</dbReference>
<dbReference type="RefSeq" id="XP_030531232.1">
    <property type="nucleotide sequence ID" value="XM_030675372.1"/>
</dbReference>
<evidence type="ECO:0000256" key="5">
    <source>
        <dbReference type="SAM" id="MobiDB-lite"/>
    </source>
</evidence>
<evidence type="ECO:0000256" key="3">
    <source>
        <dbReference type="ARBA" id="ARBA00023016"/>
    </source>
</evidence>
<feature type="region of interest" description="Disordered" evidence="5">
    <location>
        <begin position="28"/>
        <end position="69"/>
    </location>
</feature>
<comment type="subcellular location">
    <subcellularLocation>
        <location evidence="1">Nucleus</location>
    </subcellularLocation>
</comment>
<protein>
    <submittedName>
        <fullName evidence="9 10">Probable inactive poly [ADP-ribose] polymerase SRO5 isoform X1</fullName>
    </submittedName>
</protein>
<dbReference type="InterPro" id="IPR012317">
    <property type="entry name" value="Poly(ADP-ribose)pol_cat_dom"/>
</dbReference>
<organism evidence="8 10">
    <name type="scientific">Rhodamnia argentea</name>
    <dbReference type="NCBI Taxonomy" id="178133"/>
    <lineage>
        <taxon>Eukaryota</taxon>
        <taxon>Viridiplantae</taxon>
        <taxon>Streptophyta</taxon>
        <taxon>Embryophyta</taxon>
        <taxon>Tracheophyta</taxon>
        <taxon>Spermatophyta</taxon>
        <taxon>Magnoliopsida</taxon>
        <taxon>eudicotyledons</taxon>
        <taxon>Gunneridae</taxon>
        <taxon>Pentapetalae</taxon>
        <taxon>rosids</taxon>
        <taxon>malvids</taxon>
        <taxon>Myrtales</taxon>
        <taxon>Myrtaceae</taxon>
        <taxon>Myrtoideae</taxon>
        <taxon>Myrteae</taxon>
        <taxon>Australasian group</taxon>
        <taxon>Rhodamnia</taxon>
    </lineage>
</organism>
<feature type="domain" description="RST" evidence="7">
    <location>
        <begin position="279"/>
        <end position="350"/>
    </location>
</feature>
<evidence type="ECO:0000259" key="7">
    <source>
        <dbReference type="PROSITE" id="PS51879"/>
    </source>
</evidence>
<evidence type="ECO:0000313" key="9">
    <source>
        <dbReference type="RefSeq" id="XP_030531232.1"/>
    </source>
</evidence>
<dbReference type="AlphaFoldDB" id="A0A8B8P9B2"/>
<evidence type="ECO:0000259" key="6">
    <source>
        <dbReference type="PROSITE" id="PS51059"/>
    </source>
</evidence>
<keyword evidence="2" id="KW-0217">Developmental protein</keyword>
<dbReference type="KEGG" id="rarg:125312452"/>
<dbReference type="Proteomes" id="UP000827889">
    <property type="component" value="Chromosome 6"/>
</dbReference>
<dbReference type="InterPro" id="IPR044964">
    <property type="entry name" value="RCD1/SRO1-5"/>
</dbReference>
<proteinExistence type="predicted"/>
<keyword evidence="3" id="KW-0346">Stress response</keyword>